<keyword evidence="9 12" id="KW-0460">Magnesium</keyword>
<evidence type="ECO:0000256" key="7">
    <source>
        <dbReference type="ARBA" id="ARBA00022679"/>
    </source>
</evidence>
<dbReference type="PANTHER" id="PTHR20941">
    <property type="entry name" value="FOLATE SYNTHESIS PROTEINS"/>
    <property type="match status" value="1"/>
</dbReference>
<dbReference type="Proteomes" id="UP000269412">
    <property type="component" value="Unassembled WGS sequence"/>
</dbReference>
<dbReference type="SUPFAM" id="SSF51717">
    <property type="entry name" value="Dihydropteroate synthetase-like"/>
    <property type="match status" value="1"/>
</dbReference>
<name>A0A495E618_9FLAO</name>
<feature type="domain" description="Pterin-binding" evidence="13">
    <location>
        <begin position="15"/>
        <end position="267"/>
    </location>
</feature>
<dbReference type="GO" id="GO:0046654">
    <property type="term" value="P:tetrahydrofolate biosynthetic process"/>
    <property type="evidence" value="ECO:0007669"/>
    <property type="project" value="UniProtKB-UniPathway"/>
</dbReference>
<dbReference type="GO" id="GO:0004156">
    <property type="term" value="F:dihydropteroate synthase activity"/>
    <property type="evidence" value="ECO:0007669"/>
    <property type="project" value="UniProtKB-EC"/>
</dbReference>
<dbReference type="OrthoDB" id="9811744at2"/>
<evidence type="ECO:0000313" key="14">
    <source>
        <dbReference type="EMBL" id="RKR12395.1"/>
    </source>
</evidence>
<dbReference type="InterPro" id="IPR045031">
    <property type="entry name" value="DHP_synth-like"/>
</dbReference>
<gene>
    <name evidence="14" type="ORF">CLV91_2522</name>
</gene>
<evidence type="ECO:0000256" key="9">
    <source>
        <dbReference type="ARBA" id="ARBA00022842"/>
    </source>
</evidence>
<dbReference type="EC" id="2.5.1.15" evidence="5 12"/>
<evidence type="ECO:0000256" key="6">
    <source>
        <dbReference type="ARBA" id="ARBA00016919"/>
    </source>
</evidence>
<dbReference type="UniPathway" id="UPA00077">
    <property type="reaction ID" value="UER00156"/>
</dbReference>
<evidence type="ECO:0000256" key="11">
    <source>
        <dbReference type="ARBA" id="ARBA00030193"/>
    </source>
</evidence>
<evidence type="ECO:0000256" key="5">
    <source>
        <dbReference type="ARBA" id="ARBA00012458"/>
    </source>
</evidence>
<dbReference type="NCBIfam" id="TIGR01496">
    <property type="entry name" value="DHPS"/>
    <property type="match status" value="1"/>
</dbReference>
<dbReference type="RefSeq" id="WP_121068419.1">
    <property type="nucleotide sequence ID" value="NZ_RBIQ01000009.1"/>
</dbReference>
<dbReference type="GO" id="GO:0005829">
    <property type="term" value="C:cytosol"/>
    <property type="evidence" value="ECO:0007669"/>
    <property type="project" value="TreeGrafter"/>
</dbReference>
<comment type="catalytic activity">
    <reaction evidence="1">
        <text>(7,8-dihydropterin-6-yl)methyl diphosphate + 4-aminobenzoate = 7,8-dihydropteroate + diphosphate</text>
        <dbReference type="Rhea" id="RHEA:19949"/>
        <dbReference type="ChEBI" id="CHEBI:17836"/>
        <dbReference type="ChEBI" id="CHEBI:17839"/>
        <dbReference type="ChEBI" id="CHEBI:33019"/>
        <dbReference type="ChEBI" id="CHEBI:72950"/>
        <dbReference type="EC" id="2.5.1.15"/>
    </reaction>
</comment>
<dbReference type="CDD" id="cd00739">
    <property type="entry name" value="DHPS"/>
    <property type="match status" value="1"/>
</dbReference>
<dbReference type="GO" id="GO:0046656">
    <property type="term" value="P:folic acid biosynthetic process"/>
    <property type="evidence" value="ECO:0007669"/>
    <property type="project" value="UniProtKB-KW"/>
</dbReference>
<dbReference type="InterPro" id="IPR006390">
    <property type="entry name" value="DHP_synth_dom"/>
</dbReference>
<reference evidence="14 15" key="1">
    <citation type="submission" date="2018-10" db="EMBL/GenBank/DDBJ databases">
        <title>Genomic Encyclopedia of Archaeal and Bacterial Type Strains, Phase II (KMG-II): from individual species to whole genera.</title>
        <authorList>
            <person name="Goeker M."/>
        </authorList>
    </citation>
    <scope>NUCLEOTIDE SEQUENCE [LARGE SCALE GENOMIC DNA]</scope>
    <source>
        <strain evidence="14 15">DSM 25230</strain>
    </source>
</reference>
<dbReference type="PANTHER" id="PTHR20941:SF1">
    <property type="entry name" value="FOLIC ACID SYNTHESIS PROTEIN FOL1"/>
    <property type="match status" value="1"/>
</dbReference>
<dbReference type="AlphaFoldDB" id="A0A495E618"/>
<dbReference type="EMBL" id="RBIQ01000009">
    <property type="protein sequence ID" value="RKR12395.1"/>
    <property type="molecule type" value="Genomic_DNA"/>
</dbReference>
<evidence type="ECO:0000256" key="12">
    <source>
        <dbReference type="RuleBase" id="RU361205"/>
    </source>
</evidence>
<dbReference type="PROSITE" id="PS00792">
    <property type="entry name" value="DHPS_1"/>
    <property type="match status" value="1"/>
</dbReference>
<dbReference type="Gene3D" id="3.20.20.20">
    <property type="entry name" value="Dihydropteroate synthase-like"/>
    <property type="match status" value="1"/>
</dbReference>
<comment type="caution">
    <text evidence="14">The sequence shown here is derived from an EMBL/GenBank/DDBJ whole genome shotgun (WGS) entry which is preliminary data.</text>
</comment>
<keyword evidence="10 12" id="KW-0289">Folate biosynthesis</keyword>
<dbReference type="Pfam" id="PF00809">
    <property type="entry name" value="Pterin_bind"/>
    <property type="match status" value="1"/>
</dbReference>
<accession>A0A495E618</accession>
<evidence type="ECO:0000256" key="8">
    <source>
        <dbReference type="ARBA" id="ARBA00022723"/>
    </source>
</evidence>
<evidence type="ECO:0000256" key="10">
    <source>
        <dbReference type="ARBA" id="ARBA00022909"/>
    </source>
</evidence>
<comment type="cofactor">
    <cofactor evidence="2 12">
        <name>Mg(2+)</name>
        <dbReference type="ChEBI" id="CHEBI:18420"/>
    </cofactor>
</comment>
<organism evidence="14 15">
    <name type="scientific">Maribacter vaceletii</name>
    <dbReference type="NCBI Taxonomy" id="1206816"/>
    <lineage>
        <taxon>Bacteria</taxon>
        <taxon>Pseudomonadati</taxon>
        <taxon>Bacteroidota</taxon>
        <taxon>Flavobacteriia</taxon>
        <taxon>Flavobacteriales</taxon>
        <taxon>Flavobacteriaceae</taxon>
        <taxon>Maribacter</taxon>
    </lineage>
</organism>
<evidence type="ECO:0000259" key="13">
    <source>
        <dbReference type="PROSITE" id="PS50972"/>
    </source>
</evidence>
<keyword evidence="15" id="KW-1185">Reference proteome</keyword>
<dbReference type="InterPro" id="IPR011005">
    <property type="entry name" value="Dihydropteroate_synth-like_sf"/>
</dbReference>
<evidence type="ECO:0000256" key="3">
    <source>
        <dbReference type="ARBA" id="ARBA00004763"/>
    </source>
</evidence>
<evidence type="ECO:0000256" key="4">
    <source>
        <dbReference type="ARBA" id="ARBA00009503"/>
    </source>
</evidence>
<dbReference type="GO" id="GO:0046872">
    <property type="term" value="F:metal ion binding"/>
    <property type="evidence" value="ECO:0007669"/>
    <property type="project" value="UniProtKB-KW"/>
</dbReference>
<proteinExistence type="inferred from homology"/>
<dbReference type="PROSITE" id="PS50972">
    <property type="entry name" value="PTERIN_BINDING"/>
    <property type="match status" value="1"/>
</dbReference>
<keyword evidence="7 12" id="KW-0808">Transferase</keyword>
<dbReference type="FunFam" id="3.20.20.20:FF:000006">
    <property type="entry name" value="Dihydropteroate synthase"/>
    <property type="match status" value="1"/>
</dbReference>
<evidence type="ECO:0000256" key="2">
    <source>
        <dbReference type="ARBA" id="ARBA00001946"/>
    </source>
</evidence>
<comment type="function">
    <text evidence="12">Catalyzes the condensation of para-aminobenzoate (pABA) with 6-hydroxymethyl-7,8-dihydropterin diphosphate (DHPt-PP) to form 7,8-dihydropteroate (H2Pte), the immediate precursor of folate derivatives.</text>
</comment>
<comment type="similarity">
    <text evidence="4 12">Belongs to the DHPS family.</text>
</comment>
<evidence type="ECO:0000256" key="1">
    <source>
        <dbReference type="ARBA" id="ARBA00000012"/>
    </source>
</evidence>
<sequence>MTINCNENLIDLSTPKIMGILNVTPDSFFDGGKFKNIDDALLQTDKMLQDGATFIDVGAYSSKPGANAVSEEEELARILPIVTQIQSSFPNCILSIDTFRSSVAKACVDAGAAIINDISGGNLDPKMFTTVAALKVPYILMHMRGTPQNMQQNTTYKNLIKDIIFYFSEQVYKAKEAGINDIIIDPGFGFAKTLEQNYELLNKLDLLQNLDAPILAGLSRKSMIYKTLKTDANNALNGTTALNMVCLNHGAAILRVHDVKEAMECVQLFNALKKN</sequence>
<dbReference type="InterPro" id="IPR000489">
    <property type="entry name" value="Pterin-binding_dom"/>
</dbReference>
<protein>
    <recommendedName>
        <fullName evidence="6 12">Dihydropteroate synthase</fullName>
        <shortName evidence="12">DHPS</shortName>
        <ecNumber evidence="5 12">2.5.1.15</ecNumber>
    </recommendedName>
    <alternativeName>
        <fullName evidence="11 12">Dihydropteroate pyrophosphorylase</fullName>
    </alternativeName>
</protein>
<evidence type="ECO:0000313" key="15">
    <source>
        <dbReference type="Proteomes" id="UP000269412"/>
    </source>
</evidence>
<keyword evidence="8 12" id="KW-0479">Metal-binding</keyword>
<comment type="pathway">
    <text evidence="3 12">Cofactor biosynthesis; tetrahydrofolate biosynthesis; 7,8-dihydrofolate from 2-amino-4-hydroxy-6-hydroxymethyl-7,8-dihydropteridine diphosphate and 4-aminobenzoate: step 1/2.</text>
</comment>